<comment type="caution">
    <text evidence="1">The sequence shown here is derived from an EMBL/GenBank/DDBJ whole genome shotgun (WGS) entry which is preliminary data.</text>
</comment>
<sequence>MTIERQGYTRGDVSASEADESRRVAGLAAELQRQLELRSAEIDGAHLPGAQSRAIQDIVSLVLTREMEFREEVVLTKQDGIVTQARPDFVYRLSDGRGVMAEVERGGTVNNNHDLKDMWKAHIAPDIQHLILIVPNSNWKGDGAARERPYPRVCARVGAFFGHPRREVDVLSAHVLGYGPLTLDPSWSPASVVELPASRTDDPNSR</sequence>
<reference evidence="1 2" key="1">
    <citation type="submission" date="2020-07" db="EMBL/GenBank/DDBJ databases">
        <title>Sequencing the genomes of 1000 actinobacteria strains.</title>
        <authorList>
            <person name="Klenk H.-P."/>
        </authorList>
    </citation>
    <scope>NUCLEOTIDE SEQUENCE [LARGE SCALE GENOMIC DNA]</scope>
    <source>
        <strain evidence="1 2">DSM 24723</strain>
    </source>
</reference>
<protein>
    <submittedName>
        <fullName evidence="1">Uncharacterized protein</fullName>
    </submittedName>
</protein>
<proteinExistence type="predicted"/>
<gene>
    <name evidence="1" type="ORF">BJY28_001113</name>
</gene>
<dbReference type="EMBL" id="JACBZX010000001">
    <property type="protein sequence ID" value="NYG36644.1"/>
    <property type="molecule type" value="Genomic_DNA"/>
</dbReference>
<keyword evidence="2" id="KW-1185">Reference proteome</keyword>
<dbReference type="Proteomes" id="UP000592181">
    <property type="component" value="Unassembled WGS sequence"/>
</dbReference>
<dbReference type="RefSeq" id="WP_179462112.1">
    <property type="nucleotide sequence ID" value="NZ_JACBZX010000001.1"/>
</dbReference>
<organism evidence="1 2">
    <name type="scientific">Janibacter alkaliphilus</name>
    <dbReference type="NCBI Taxonomy" id="1069963"/>
    <lineage>
        <taxon>Bacteria</taxon>
        <taxon>Bacillati</taxon>
        <taxon>Actinomycetota</taxon>
        <taxon>Actinomycetes</taxon>
        <taxon>Micrococcales</taxon>
        <taxon>Intrasporangiaceae</taxon>
        <taxon>Janibacter</taxon>
    </lineage>
</organism>
<evidence type="ECO:0000313" key="1">
    <source>
        <dbReference type="EMBL" id="NYG36644.1"/>
    </source>
</evidence>
<dbReference type="AlphaFoldDB" id="A0A852X8K1"/>
<name>A0A852X8K1_9MICO</name>
<accession>A0A852X8K1</accession>
<evidence type="ECO:0000313" key="2">
    <source>
        <dbReference type="Proteomes" id="UP000592181"/>
    </source>
</evidence>